<proteinExistence type="predicted"/>
<comment type="caution">
    <text evidence="1">The sequence shown here is derived from an EMBL/GenBank/DDBJ whole genome shotgun (WGS) entry which is preliminary data.</text>
</comment>
<name>A0ABV8IIY1_9ACTN</name>
<reference evidence="2" key="1">
    <citation type="journal article" date="2019" name="Int. J. Syst. Evol. Microbiol.">
        <title>The Global Catalogue of Microorganisms (GCM) 10K type strain sequencing project: providing services to taxonomists for standard genome sequencing and annotation.</title>
        <authorList>
            <consortium name="The Broad Institute Genomics Platform"/>
            <consortium name="The Broad Institute Genome Sequencing Center for Infectious Disease"/>
            <person name="Wu L."/>
            <person name="Ma J."/>
        </authorList>
    </citation>
    <scope>NUCLEOTIDE SEQUENCE [LARGE SCALE GENOMIC DNA]</scope>
    <source>
        <strain evidence="2">TBRC 4489</strain>
    </source>
</reference>
<accession>A0ABV8IIY1</accession>
<dbReference type="Proteomes" id="UP001595850">
    <property type="component" value="Unassembled WGS sequence"/>
</dbReference>
<evidence type="ECO:0000313" key="1">
    <source>
        <dbReference type="EMBL" id="MFC4062949.1"/>
    </source>
</evidence>
<protein>
    <submittedName>
        <fullName evidence="1">Uncharacterized protein</fullName>
    </submittedName>
</protein>
<gene>
    <name evidence="1" type="ORF">ACFOWE_32105</name>
</gene>
<keyword evidence="2" id="KW-1185">Reference proteome</keyword>
<dbReference type="Gene3D" id="3.40.50.1000">
    <property type="entry name" value="HAD superfamily/HAD-like"/>
    <property type="match status" value="1"/>
</dbReference>
<sequence>MARPGAAGLLAVDPADCVVVEDAPHGVNARKAAGCTVVGVATTHAPDDLGGADVCFTSLAEAAPYLLAVIDGR</sequence>
<evidence type="ECO:0000313" key="2">
    <source>
        <dbReference type="Proteomes" id="UP001595850"/>
    </source>
</evidence>
<dbReference type="InterPro" id="IPR023214">
    <property type="entry name" value="HAD_sf"/>
</dbReference>
<dbReference type="InterPro" id="IPR036412">
    <property type="entry name" value="HAD-like_sf"/>
</dbReference>
<dbReference type="EMBL" id="JBHSBM010000075">
    <property type="protein sequence ID" value="MFC4062949.1"/>
    <property type="molecule type" value="Genomic_DNA"/>
</dbReference>
<dbReference type="SUPFAM" id="SSF56784">
    <property type="entry name" value="HAD-like"/>
    <property type="match status" value="1"/>
</dbReference>
<organism evidence="1 2">
    <name type="scientific">Planomonospora corallina</name>
    <dbReference type="NCBI Taxonomy" id="1806052"/>
    <lineage>
        <taxon>Bacteria</taxon>
        <taxon>Bacillati</taxon>
        <taxon>Actinomycetota</taxon>
        <taxon>Actinomycetes</taxon>
        <taxon>Streptosporangiales</taxon>
        <taxon>Streptosporangiaceae</taxon>
        <taxon>Planomonospora</taxon>
    </lineage>
</organism>
<dbReference type="RefSeq" id="WP_377294522.1">
    <property type="nucleotide sequence ID" value="NZ_JBHSBM010000075.1"/>
</dbReference>